<dbReference type="Proteomes" id="UP001432322">
    <property type="component" value="Unassembled WGS sequence"/>
</dbReference>
<dbReference type="EMBL" id="BTSY01000005">
    <property type="protein sequence ID" value="GMT29683.1"/>
    <property type="molecule type" value="Genomic_DNA"/>
</dbReference>
<feature type="non-terminal residue" evidence="1">
    <location>
        <position position="96"/>
    </location>
</feature>
<gene>
    <name evidence="1" type="ORF">PFISCL1PPCAC_20980</name>
</gene>
<feature type="non-terminal residue" evidence="1">
    <location>
        <position position="1"/>
    </location>
</feature>
<name>A0AAV5WH90_9BILA</name>
<evidence type="ECO:0000313" key="2">
    <source>
        <dbReference type="Proteomes" id="UP001432322"/>
    </source>
</evidence>
<accession>A0AAV5WH90</accession>
<dbReference type="AlphaFoldDB" id="A0AAV5WH90"/>
<organism evidence="1 2">
    <name type="scientific">Pristionchus fissidentatus</name>
    <dbReference type="NCBI Taxonomy" id="1538716"/>
    <lineage>
        <taxon>Eukaryota</taxon>
        <taxon>Metazoa</taxon>
        <taxon>Ecdysozoa</taxon>
        <taxon>Nematoda</taxon>
        <taxon>Chromadorea</taxon>
        <taxon>Rhabditida</taxon>
        <taxon>Rhabditina</taxon>
        <taxon>Diplogasteromorpha</taxon>
        <taxon>Diplogasteroidea</taxon>
        <taxon>Neodiplogasteridae</taxon>
        <taxon>Pristionchus</taxon>
    </lineage>
</organism>
<evidence type="ECO:0000313" key="1">
    <source>
        <dbReference type="EMBL" id="GMT29683.1"/>
    </source>
</evidence>
<reference evidence="1" key="1">
    <citation type="submission" date="2023-10" db="EMBL/GenBank/DDBJ databases">
        <title>Genome assembly of Pristionchus species.</title>
        <authorList>
            <person name="Yoshida K."/>
            <person name="Sommer R.J."/>
        </authorList>
    </citation>
    <scope>NUCLEOTIDE SEQUENCE</scope>
    <source>
        <strain evidence="1">RS5133</strain>
    </source>
</reference>
<proteinExistence type="predicted"/>
<keyword evidence="2" id="KW-1185">Reference proteome</keyword>
<comment type="caution">
    <text evidence="1">The sequence shown here is derived from an EMBL/GenBank/DDBJ whole genome shotgun (WGS) entry which is preliminary data.</text>
</comment>
<sequence length="96" mass="11247">PDLVIRWEIEEIDKMVDGSVKEELKLVAKKVEDIVNFGLCCNWECENPNWFCNFKLSYMAFNESGKHFASETTDKIGHENMYYYFLFDSAHLAPGR</sequence>
<protein>
    <submittedName>
        <fullName evidence="1">Uncharacterized protein</fullName>
    </submittedName>
</protein>